<proteinExistence type="predicted"/>
<organism evidence="1">
    <name type="scientific">Arundo donax</name>
    <name type="common">Giant reed</name>
    <name type="synonym">Donax arundinaceus</name>
    <dbReference type="NCBI Taxonomy" id="35708"/>
    <lineage>
        <taxon>Eukaryota</taxon>
        <taxon>Viridiplantae</taxon>
        <taxon>Streptophyta</taxon>
        <taxon>Embryophyta</taxon>
        <taxon>Tracheophyta</taxon>
        <taxon>Spermatophyta</taxon>
        <taxon>Magnoliopsida</taxon>
        <taxon>Liliopsida</taxon>
        <taxon>Poales</taxon>
        <taxon>Poaceae</taxon>
        <taxon>PACMAD clade</taxon>
        <taxon>Arundinoideae</taxon>
        <taxon>Arundineae</taxon>
        <taxon>Arundo</taxon>
    </lineage>
</organism>
<evidence type="ECO:0000313" key="1">
    <source>
        <dbReference type="EMBL" id="JAD86180.1"/>
    </source>
</evidence>
<sequence length="52" mass="5738">MMLNPRAPSGLAQHQPPLLPITHRRGKSIQTQAHPHLVAQKLHSRAPPQVPP</sequence>
<name>A0A0A9DKL1_ARUDO</name>
<accession>A0A0A9DKL1</accession>
<dbReference type="EMBL" id="GBRH01211715">
    <property type="protein sequence ID" value="JAD86180.1"/>
    <property type="molecule type" value="Transcribed_RNA"/>
</dbReference>
<reference evidence="1" key="1">
    <citation type="submission" date="2014-09" db="EMBL/GenBank/DDBJ databases">
        <authorList>
            <person name="Magalhaes I.L.F."/>
            <person name="Oliveira U."/>
            <person name="Santos F.R."/>
            <person name="Vidigal T.H.D.A."/>
            <person name="Brescovit A.D."/>
            <person name="Santos A.J."/>
        </authorList>
    </citation>
    <scope>NUCLEOTIDE SEQUENCE</scope>
    <source>
        <tissue evidence="1">Shoot tissue taken approximately 20 cm above the soil surface</tissue>
    </source>
</reference>
<reference evidence="1" key="2">
    <citation type="journal article" date="2015" name="Data Brief">
        <title>Shoot transcriptome of the giant reed, Arundo donax.</title>
        <authorList>
            <person name="Barrero R.A."/>
            <person name="Guerrero F.D."/>
            <person name="Moolhuijzen P."/>
            <person name="Goolsby J.A."/>
            <person name="Tidwell J."/>
            <person name="Bellgard S.E."/>
            <person name="Bellgard M.I."/>
        </authorList>
    </citation>
    <scope>NUCLEOTIDE SEQUENCE</scope>
    <source>
        <tissue evidence="1">Shoot tissue taken approximately 20 cm above the soil surface</tissue>
    </source>
</reference>
<protein>
    <submittedName>
        <fullName evidence="1">Uncharacterized protein</fullName>
    </submittedName>
</protein>
<dbReference type="AlphaFoldDB" id="A0A0A9DKL1"/>